<evidence type="ECO:0000313" key="2">
    <source>
        <dbReference type="EMBL" id="QNP89466.1"/>
    </source>
</evidence>
<protein>
    <submittedName>
        <fullName evidence="2">Uncharacterized protein</fullName>
    </submittedName>
</protein>
<evidence type="ECO:0000313" key="3">
    <source>
        <dbReference type="Proteomes" id="UP000516235"/>
    </source>
</evidence>
<dbReference type="Proteomes" id="UP000516235">
    <property type="component" value="Chromosome"/>
</dbReference>
<dbReference type="AlphaFoldDB" id="A0A7H0JWQ0"/>
<gene>
    <name evidence="1" type="ORF">H7348_02130</name>
    <name evidence="2" type="ORF">IAU68_07070</name>
</gene>
<dbReference type="KEGG" id="cluj:IAU68_07070"/>
<evidence type="ECO:0000313" key="4">
    <source>
        <dbReference type="Proteomes" id="UP000642876"/>
    </source>
</evidence>
<proteinExistence type="predicted"/>
<organism evidence="2 3">
    <name type="scientific">Corynebacterium lujinxingii</name>
    <dbReference type="NCBI Taxonomy" id="2763010"/>
    <lineage>
        <taxon>Bacteria</taxon>
        <taxon>Bacillati</taxon>
        <taxon>Actinomycetota</taxon>
        <taxon>Actinomycetes</taxon>
        <taxon>Mycobacteriales</taxon>
        <taxon>Corynebacteriaceae</taxon>
        <taxon>Corynebacterium</taxon>
    </lineage>
</organism>
<keyword evidence="4" id="KW-1185">Reference proteome</keyword>
<accession>A0A7H0JWQ0</accession>
<dbReference type="EMBL" id="JACMYE010000001">
    <property type="protein sequence ID" value="MBC3178120.1"/>
    <property type="molecule type" value="Genomic_DNA"/>
</dbReference>
<reference evidence="3 4" key="1">
    <citation type="submission" date="2020-08" db="EMBL/GenBank/DDBJ databases">
        <title>novel species in genus Corynebacterium.</title>
        <authorList>
            <person name="Zhang G."/>
        </authorList>
    </citation>
    <scope>NUCLEOTIDE SEQUENCE [LARGE SCALE GENOMIC DNA]</scope>
    <source>
        <strain evidence="3 4">zg-917</strain>
        <strain evidence="2">Zg-917</strain>
    </source>
</reference>
<dbReference type="RefSeq" id="WP_171192610.1">
    <property type="nucleotide sequence ID" value="NZ_CP061032.1"/>
</dbReference>
<dbReference type="EMBL" id="CP061032">
    <property type="protein sequence ID" value="QNP89466.1"/>
    <property type="molecule type" value="Genomic_DNA"/>
</dbReference>
<evidence type="ECO:0000313" key="1">
    <source>
        <dbReference type="EMBL" id="MBC3178120.1"/>
    </source>
</evidence>
<name>A0A7H0JWQ0_9CORY</name>
<sequence length="67" mass="7197">MTDLPPKDRAVTAGDLAALFASMPADEPIGIKFDPWAPVGRVVEKVRPDPKGQGLIVHMTMGGPEWD</sequence>
<dbReference type="Proteomes" id="UP000642876">
    <property type="component" value="Unassembled WGS sequence"/>
</dbReference>